<keyword evidence="1" id="KW-1133">Transmembrane helix</keyword>
<dbReference type="Pfam" id="PF12894">
    <property type="entry name" value="ANAPC4_WD40"/>
    <property type="match status" value="1"/>
</dbReference>
<keyword evidence="1" id="KW-0472">Membrane</keyword>
<dbReference type="Gene3D" id="2.130.10.10">
    <property type="entry name" value="YVTN repeat-like/Quinoprotein amine dehydrogenase"/>
    <property type="match status" value="1"/>
</dbReference>
<accession>A0A2M6W3X6</accession>
<feature type="transmembrane region" description="Helical" evidence="1">
    <location>
        <begin position="188"/>
        <end position="211"/>
    </location>
</feature>
<comment type="caution">
    <text evidence="3">The sequence shown here is derived from an EMBL/GenBank/DDBJ whole genome shotgun (WGS) entry which is preliminary data.</text>
</comment>
<evidence type="ECO:0000256" key="1">
    <source>
        <dbReference type="SAM" id="Phobius"/>
    </source>
</evidence>
<organism evidence="3 4">
    <name type="scientific">Candidatus Magasanikbacteria bacterium CG10_big_fil_rev_8_21_14_0_10_40_10</name>
    <dbReference type="NCBI Taxonomy" id="1974648"/>
    <lineage>
        <taxon>Bacteria</taxon>
        <taxon>Candidatus Magasanikiibacteriota</taxon>
    </lineage>
</organism>
<dbReference type="SUPFAM" id="SSF50978">
    <property type="entry name" value="WD40 repeat-like"/>
    <property type="match status" value="1"/>
</dbReference>
<protein>
    <recommendedName>
        <fullName evidence="2">Anaphase-promoting complex subunit 4-like WD40 domain-containing protein</fullName>
    </recommendedName>
</protein>
<dbReference type="EMBL" id="PFBX01000026">
    <property type="protein sequence ID" value="PIT87494.1"/>
    <property type="molecule type" value="Genomic_DNA"/>
</dbReference>
<reference evidence="4" key="1">
    <citation type="submission" date="2017-09" db="EMBL/GenBank/DDBJ databases">
        <title>Depth-based differentiation of microbial function through sediment-hosted aquifers and enrichment of novel symbionts in the deep terrestrial subsurface.</title>
        <authorList>
            <person name="Probst A.J."/>
            <person name="Ladd B."/>
            <person name="Jarett J.K."/>
            <person name="Geller-Mcgrath D.E."/>
            <person name="Sieber C.M.K."/>
            <person name="Emerson J.B."/>
            <person name="Anantharaman K."/>
            <person name="Thomas B.C."/>
            <person name="Malmstrom R."/>
            <person name="Stieglmeier M."/>
            <person name="Klingl A."/>
            <person name="Woyke T."/>
            <person name="Ryan C.M."/>
            <person name="Banfield J.F."/>
        </authorList>
    </citation>
    <scope>NUCLEOTIDE SEQUENCE [LARGE SCALE GENOMIC DNA]</scope>
</reference>
<feature type="non-terminal residue" evidence="3">
    <location>
        <position position="1"/>
    </location>
</feature>
<keyword evidence="1" id="KW-0812">Transmembrane</keyword>
<sequence>ESSYGAIVLMDRNTKQIVWKYETRQGKSVRALALTPNGEFIGAGTFGGDILIFNKNSNKPIEQIKINSSIGAFDIADDGSFFVVGSADKKVRVYEKGTGKIKAEITLNEYVGEIDISGNGKFIAAGTSGSVYFFETLIDLNNIQTSACKTIIEPPEEVGLFGGQNSLKGMEDNFDKKIGLGLFFYPQAIIFIVSFIIFLISIVVYLIIIYLKKQR</sequence>
<name>A0A2M6W3X6_9BACT</name>
<dbReference type="SMART" id="SM00320">
    <property type="entry name" value="WD40"/>
    <property type="match status" value="3"/>
</dbReference>
<dbReference type="AlphaFoldDB" id="A0A2M6W3X6"/>
<dbReference type="InterPro" id="IPR036322">
    <property type="entry name" value="WD40_repeat_dom_sf"/>
</dbReference>
<dbReference type="InterPro" id="IPR024977">
    <property type="entry name" value="Apc4-like_WD40_dom"/>
</dbReference>
<gene>
    <name evidence="3" type="ORF">COU31_02915</name>
</gene>
<dbReference type="Proteomes" id="UP000231183">
    <property type="component" value="Unassembled WGS sequence"/>
</dbReference>
<feature type="domain" description="Anaphase-promoting complex subunit 4-like WD40" evidence="2">
    <location>
        <begin position="8"/>
        <end position="69"/>
    </location>
</feature>
<evidence type="ECO:0000313" key="3">
    <source>
        <dbReference type="EMBL" id="PIT87494.1"/>
    </source>
</evidence>
<evidence type="ECO:0000259" key="2">
    <source>
        <dbReference type="Pfam" id="PF12894"/>
    </source>
</evidence>
<evidence type="ECO:0000313" key="4">
    <source>
        <dbReference type="Proteomes" id="UP000231183"/>
    </source>
</evidence>
<proteinExistence type="predicted"/>
<dbReference type="InterPro" id="IPR001680">
    <property type="entry name" value="WD40_rpt"/>
</dbReference>
<dbReference type="InterPro" id="IPR015943">
    <property type="entry name" value="WD40/YVTN_repeat-like_dom_sf"/>
</dbReference>